<sequence length="63" mass="7380">MHQQSYKLTEKDAVEIWLRYWGGEFQHHIAASYGVNPGRVNEVIKRKRLVGSETVALSMRRDH</sequence>
<protein>
    <submittedName>
        <fullName evidence="1">Uncharacterized protein</fullName>
    </submittedName>
</protein>
<gene>
    <name evidence="1" type="ORF">AGR4C_Cc180057</name>
</gene>
<organism evidence="1 2">
    <name type="scientific">Agrobacterium tumefaciens str. Kerr 14</name>
    <dbReference type="NCBI Taxonomy" id="1183424"/>
    <lineage>
        <taxon>Bacteria</taxon>
        <taxon>Pseudomonadati</taxon>
        <taxon>Pseudomonadota</taxon>
        <taxon>Alphaproteobacteria</taxon>
        <taxon>Hyphomicrobiales</taxon>
        <taxon>Rhizobiaceae</taxon>
        <taxon>Rhizobium/Agrobacterium group</taxon>
        <taxon>Agrobacterium</taxon>
        <taxon>Agrobacterium tumefaciens complex</taxon>
    </lineage>
</organism>
<reference evidence="1 2" key="1">
    <citation type="submission" date="2016-01" db="EMBL/GenBank/DDBJ databases">
        <authorList>
            <person name="Oliw E.H."/>
        </authorList>
    </citation>
    <scope>NUCLEOTIDE SEQUENCE [LARGE SCALE GENOMIC DNA]</scope>
    <source>
        <strain evidence="1 2">Kerr 14</strain>
    </source>
</reference>
<dbReference type="AlphaFoldDB" id="A0A1S7PHW2"/>
<dbReference type="Proteomes" id="UP000191897">
    <property type="component" value="Unassembled WGS sequence"/>
</dbReference>
<evidence type="ECO:0000313" key="2">
    <source>
        <dbReference type="Proteomes" id="UP000191897"/>
    </source>
</evidence>
<proteinExistence type="predicted"/>
<dbReference type="EMBL" id="FBWC01000010">
    <property type="protein sequence ID" value="CUX21693.1"/>
    <property type="molecule type" value="Genomic_DNA"/>
</dbReference>
<name>A0A1S7PHW2_AGRTU</name>
<accession>A0A1S7PHW2</accession>
<evidence type="ECO:0000313" key="1">
    <source>
        <dbReference type="EMBL" id="CUX21693.1"/>
    </source>
</evidence>